<comment type="caution">
    <text evidence="1">The sequence shown here is derived from an EMBL/GenBank/DDBJ whole genome shotgun (WGS) entry which is preliminary data.</text>
</comment>
<name>A0ACC3CIP0_PYRYE</name>
<dbReference type="Proteomes" id="UP000798662">
    <property type="component" value="Chromosome 3"/>
</dbReference>
<proteinExistence type="predicted"/>
<reference evidence="1" key="1">
    <citation type="submission" date="2019-11" db="EMBL/GenBank/DDBJ databases">
        <title>Nori genome reveals adaptations in red seaweeds to the harsh intertidal environment.</title>
        <authorList>
            <person name="Wang D."/>
            <person name="Mao Y."/>
        </authorList>
    </citation>
    <scope>NUCLEOTIDE SEQUENCE</scope>
    <source>
        <tissue evidence="1">Gametophyte</tissue>
    </source>
</reference>
<organism evidence="1 2">
    <name type="scientific">Pyropia yezoensis</name>
    <name type="common">Susabi-nori</name>
    <name type="synonym">Porphyra yezoensis</name>
    <dbReference type="NCBI Taxonomy" id="2788"/>
    <lineage>
        <taxon>Eukaryota</taxon>
        <taxon>Rhodophyta</taxon>
        <taxon>Bangiophyceae</taxon>
        <taxon>Bangiales</taxon>
        <taxon>Bangiaceae</taxon>
        <taxon>Pyropia</taxon>
    </lineage>
</organism>
<gene>
    <name evidence="1" type="ORF">I4F81_012157</name>
</gene>
<dbReference type="EMBL" id="CM020620">
    <property type="protein sequence ID" value="KAK1869688.1"/>
    <property type="molecule type" value="Genomic_DNA"/>
</dbReference>
<evidence type="ECO:0000313" key="2">
    <source>
        <dbReference type="Proteomes" id="UP000798662"/>
    </source>
</evidence>
<evidence type="ECO:0000313" key="1">
    <source>
        <dbReference type="EMBL" id="KAK1869688.1"/>
    </source>
</evidence>
<protein>
    <submittedName>
        <fullName evidence="1">Uncharacterized protein</fullName>
    </submittedName>
</protein>
<accession>A0ACC3CIP0</accession>
<sequence length="540" mass="53210">MASSSSPTLRRVASGTPSPGSPAVSDSDDVTRVAPLLCRTQRVPHTRRPDAGGSAVMVGNGGGPGGSAARLKSASPPQPRSTAKAAAAVTAPPRGLRRLRRLFGKAAAASTRVEVPVVDPRRGDPAFRRTVSWVTGTAAAAAVDGGVAPPANDGAADAEEAAVVADAGGSAQGETTGEGAPRTEPLLSTPMVAPLSTVTKEKEEDVEVAGAKETAVAPVDPNEASVNCEAAAATAPPVSVADKVTAPAPTVDAAQTETIGAATAGCAPTLPLPPSKLPPMPPLPEEEAVLWGGVDVPAAAPFPSAGPPPGDEVTSSTGMATPDAVTPSPVDEVATSAGCTDAPVDGCGGAAGGGTATNGAASPPSQTLAQTTPAVPLVTLLETQERAEAGDGAAAATDAPPSTALDSVAATAGGTADGALDGRGDGVGELSAATDSEVLPQPKVASSPQTEPLEALLELQEQEEADGSGAVDGEPATAAPSTPTGAPLLGDKPHTVLGRAKERFDALMARLRAAPAVQRPPQANRGFLRLPRWARRPSTV</sequence>
<keyword evidence="2" id="KW-1185">Reference proteome</keyword>